<feature type="transmembrane region" description="Helical" evidence="14">
    <location>
        <begin position="284"/>
        <end position="303"/>
    </location>
</feature>
<dbReference type="Pfam" id="PF02518">
    <property type="entry name" value="HATPase_c"/>
    <property type="match status" value="1"/>
</dbReference>
<dbReference type="Gene3D" id="3.30.450.20">
    <property type="entry name" value="PAS domain"/>
    <property type="match status" value="1"/>
</dbReference>
<evidence type="ECO:0000256" key="8">
    <source>
        <dbReference type="ARBA" id="ARBA00022692"/>
    </source>
</evidence>
<dbReference type="SUPFAM" id="SSF55785">
    <property type="entry name" value="PYP-like sensor domain (PAS domain)"/>
    <property type="match status" value="1"/>
</dbReference>
<evidence type="ECO:0000313" key="20">
    <source>
        <dbReference type="Proteomes" id="UP000247099"/>
    </source>
</evidence>
<evidence type="ECO:0000256" key="1">
    <source>
        <dbReference type="ARBA" id="ARBA00000085"/>
    </source>
</evidence>
<dbReference type="InterPro" id="IPR013656">
    <property type="entry name" value="PAS_4"/>
</dbReference>
<dbReference type="SUPFAM" id="SSF55874">
    <property type="entry name" value="ATPase domain of HSP90 chaperone/DNA topoisomerase II/histidine kinase"/>
    <property type="match status" value="1"/>
</dbReference>
<dbReference type="InterPro" id="IPR003018">
    <property type="entry name" value="GAF"/>
</dbReference>
<dbReference type="AlphaFoldDB" id="A0A317ZG49"/>
<evidence type="ECO:0000256" key="5">
    <source>
        <dbReference type="ARBA" id="ARBA00022475"/>
    </source>
</evidence>
<dbReference type="InParanoid" id="A0A317ZG49"/>
<dbReference type="InterPro" id="IPR036890">
    <property type="entry name" value="HATPase_C_sf"/>
</dbReference>
<dbReference type="Pfam" id="PF05231">
    <property type="entry name" value="MASE1"/>
    <property type="match status" value="1"/>
</dbReference>
<feature type="transmembrane region" description="Helical" evidence="14">
    <location>
        <begin position="124"/>
        <end position="141"/>
    </location>
</feature>
<dbReference type="CDD" id="cd00130">
    <property type="entry name" value="PAS"/>
    <property type="match status" value="1"/>
</dbReference>
<evidence type="ECO:0000259" key="16">
    <source>
        <dbReference type="PROSITE" id="PS50109"/>
    </source>
</evidence>
<feature type="domain" description="Histidine kinase" evidence="16">
    <location>
        <begin position="674"/>
        <end position="897"/>
    </location>
</feature>
<keyword evidence="7" id="KW-0808">Transferase</keyword>
<dbReference type="EC" id="2.7.13.3" evidence="4"/>
<evidence type="ECO:0000256" key="12">
    <source>
        <dbReference type="ARBA" id="ARBA00023136"/>
    </source>
</evidence>
<reference evidence="19 20" key="1">
    <citation type="submission" date="2018-05" db="EMBL/GenBank/DDBJ databases">
        <title>Coraliomargarita sinensis sp. nov., isolated from a marine solar saltern.</title>
        <authorList>
            <person name="Zhou L.Y."/>
        </authorList>
    </citation>
    <scope>NUCLEOTIDE SEQUENCE [LARGE SCALE GENOMIC DNA]</scope>
    <source>
        <strain evidence="19 20">WN38</strain>
    </source>
</reference>
<proteinExistence type="inferred from homology"/>
<keyword evidence="9" id="KW-0418">Kinase</keyword>
<evidence type="ECO:0000256" key="11">
    <source>
        <dbReference type="ARBA" id="ARBA00023012"/>
    </source>
</evidence>
<feature type="domain" description="Response regulatory" evidence="17">
    <location>
        <begin position="929"/>
        <end position="1048"/>
    </location>
</feature>
<gene>
    <name evidence="19" type="ORF">DDZ13_09475</name>
</gene>
<dbReference type="SMART" id="SM00387">
    <property type="entry name" value="HATPase_c"/>
    <property type="match status" value="1"/>
</dbReference>
<dbReference type="PANTHER" id="PTHR45339:SF1">
    <property type="entry name" value="HYBRID SIGNAL TRANSDUCTION HISTIDINE KINASE J"/>
    <property type="match status" value="1"/>
</dbReference>
<dbReference type="CDD" id="cd00082">
    <property type="entry name" value="HisKA"/>
    <property type="match status" value="1"/>
</dbReference>
<feature type="transmembrane region" description="Helical" evidence="14">
    <location>
        <begin position="315"/>
        <end position="335"/>
    </location>
</feature>
<dbReference type="InterPro" id="IPR004358">
    <property type="entry name" value="Sig_transdc_His_kin-like_C"/>
</dbReference>
<dbReference type="InterPro" id="IPR001789">
    <property type="entry name" value="Sig_transdc_resp-reg_receiver"/>
</dbReference>
<keyword evidence="6 13" id="KW-0597">Phosphoprotein</keyword>
<evidence type="ECO:0000256" key="14">
    <source>
        <dbReference type="SAM" id="Phobius"/>
    </source>
</evidence>
<organism evidence="19 20">
    <name type="scientific">Coraliomargarita sinensis</name>
    <dbReference type="NCBI Taxonomy" id="2174842"/>
    <lineage>
        <taxon>Bacteria</taxon>
        <taxon>Pseudomonadati</taxon>
        <taxon>Verrucomicrobiota</taxon>
        <taxon>Opitutia</taxon>
        <taxon>Puniceicoccales</taxon>
        <taxon>Coraliomargaritaceae</taxon>
        <taxon>Coraliomargarita</taxon>
    </lineage>
</organism>
<keyword evidence="20" id="KW-1185">Reference proteome</keyword>
<dbReference type="PRINTS" id="PR00344">
    <property type="entry name" value="BCTRLSENSOR"/>
</dbReference>
<keyword evidence="12 14" id="KW-0472">Membrane</keyword>
<dbReference type="SUPFAM" id="SSF52172">
    <property type="entry name" value="CheY-like"/>
    <property type="match status" value="1"/>
</dbReference>
<dbReference type="GO" id="GO:0005886">
    <property type="term" value="C:plasma membrane"/>
    <property type="evidence" value="ECO:0007669"/>
    <property type="project" value="UniProtKB-SubCell"/>
</dbReference>
<evidence type="ECO:0000256" key="6">
    <source>
        <dbReference type="ARBA" id="ARBA00022553"/>
    </source>
</evidence>
<evidence type="ECO:0000259" key="18">
    <source>
        <dbReference type="PROSITE" id="PS50113"/>
    </source>
</evidence>
<evidence type="ECO:0000259" key="15">
    <source>
        <dbReference type="PROSITE" id="PS50046"/>
    </source>
</evidence>
<dbReference type="Proteomes" id="UP000247099">
    <property type="component" value="Unassembled WGS sequence"/>
</dbReference>
<dbReference type="InterPro" id="IPR016132">
    <property type="entry name" value="Phyto_chromo_attachment"/>
</dbReference>
<dbReference type="SUPFAM" id="SSF47384">
    <property type="entry name" value="Homodimeric domain of signal transducing histidine kinase"/>
    <property type="match status" value="1"/>
</dbReference>
<dbReference type="InterPro" id="IPR003594">
    <property type="entry name" value="HATPase_dom"/>
</dbReference>
<dbReference type="SMART" id="SM00448">
    <property type="entry name" value="REC"/>
    <property type="match status" value="1"/>
</dbReference>
<dbReference type="Pfam" id="PF00512">
    <property type="entry name" value="HisKA"/>
    <property type="match status" value="1"/>
</dbReference>
<evidence type="ECO:0000256" key="10">
    <source>
        <dbReference type="ARBA" id="ARBA00022989"/>
    </source>
</evidence>
<keyword evidence="5" id="KW-1003">Cell membrane</keyword>
<evidence type="ECO:0000256" key="13">
    <source>
        <dbReference type="PROSITE-ProRule" id="PRU00169"/>
    </source>
</evidence>
<dbReference type="Pfam" id="PF08448">
    <property type="entry name" value="PAS_4"/>
    <property type="match status" value="1"/>
</dbReference>
<dbReference type="Gene3D" id="3.30.450.40">
    <property type="match status" value="1"/>
</dbReference>
<feature type="transmembrane region" description="Helical" evidence="14">
    <location>
        <begin position="90"/>
        <end position="118"/>
    </location>
</feature>
<dbReference type="InterPro" id="IPR000700">
    <property type="entry name" value="PAS-assoc_C"/>
</dbReference>
<dbReference type="InterPro" id="IPR005467">
    <property type="entry name" value="His_kinase_dom"/>
</dbReference>
<keyword evidence="10 14" id="KW-1133">Transmembrane helix</keyword>
<feature type="transmembrane region" description="Helical" evidence="14">
    <location>
        <begin position="58"/>
        <end position="78"/>
    </location>
</feature>
<dbReference type="PROSITE" id="PS50113">
    <property type="entry name" value="PAC"/>
    <property type="match status" value="1"/>
</dbReference>
<keyword evidence="8 14" id="KW-0812">Transmembrane</keyword>
<comment type="catalytic activity">
    <reaction evidence="1">
        <text>ATP + protein L-histidine = ADP + protein N-phospho-L-histidine.</text>
        <dbReference type="EC" id="2.7.13.3"/>
    </reaction>
</comment>
<dbReference type="CDD" id="cd17546">
    <property type="entry name" value="REC_hyHK_CKI1_RcsC-like"/>
    <property type="match status" value="1"/>
</dbReference>
<sequence length="1053" mass="117367">MRGGLRESSLNFIIAKVLSTAAAFAGSQRHIIDFRMGVCRIRQTLTMNCTFLRTGVKYILVALTAAFASQIAVALADVRYDERVNHIAPIFGIAISIVLVGGYRYLPAIFIGAVIPGAVSKVDTFSILSAPMAAVAAAALARRVLDAIRVDVTMERVRDAFLMLFWAAGVATFAGALIQSLFLCSGPNGIPFKEFWELSFSNWLSAAVGTIIVAPFVQTWANPVGFRLGSKQLVEVFIWFVALICFGHVTFKNWAPTDTLLYPMELAIFPIMAWSAFRFGLRGASAGVLALALLAGWELVPVLQGQGESITQSPANVWFFVGIVSVTSVCLAAVMTELRRREAQISENEMRLRAFTEALPDIAFVLSASGTIHDVFAATDRICANHRIFNADSVRGKKISDLFNDKVCAEFIDTIKETLRSGRVSTLEYSLQSVDVGVHWFEARVTPMANSEEQNDQVVWVAYDISSRKSSEEAIRHRDTILRATAHANNCLLTTSGFEDAIEAALSEIGRALSVDRAFIFRVSGSDHGEFHNFAVKYEWQKRDEIPSLLSNPSLQNAPFEQYCPHWYESLVEDGIVKVDFNRASDEEVETLRVFQARAILAIPMWKEGSLYGFFGVDHCEQAHDWNESEINAVRLLASGLSGLIMIEENQDDLRLAKDTANAASVAKGEFLAMMSHEIRTPMNAIIGYTDLLFQSDLDQQQSEHAAIIKRSGRALLDLINNILDYSKIESRSLDLEAEQFDLEQIICEALEEVLPQAKDKNLRVDYEIDPNVREFYIGDAHRLRQILLNLSSNAIKFTSKGSITIRVSLKAIDSEHDSDVLHFEVIDTGHGIPKEKYEKLFQPFTQVDSSTTRRFGGTGLGLVISKRLVERMHGEIWIESELGAGSNFQFHVRLEHAASVPGAARKEGDAVDDEELLEPEFAIKNPLKLLLCEDDKDNRWVIRELLEMLGYRPDVVESSEEALCQLKNRSYDAVLMDVRLPGRSGIELTEAIRSGEEKVENQNQYIIAVTAYAMNEDRQKCLSVGMNDYIRKPVEIYELKEALKRASLAAQH</sequence>
<dbReference type="InterPro" id="IPR035965">
    <property type="entry name" value="PAS-like_dom_sf"/>
</dbReference>
<dbReference type="NCBIfam" id="TIGR00229">
    <property type="entry name" value="sensory_box"/>
    <property type="match status" value="1"/>
</dbReference>
<dbReference type="CDD" id="cd16922">
    <property type="entry name" value="HATPase_EvgS-ArcB-TorS-like"/>
    <property type="match status" value="1"/>
</dbReference>
<dbReference type="PANTHER" id="PTHR45339">
    <property type="entry name" value="HYBRID SIGNAL TRANSDUCTION HISTIDINE KINASE J"/>
    <property type="match status" value="1"/>
</dbReference>
<feature type="transmembrane region" description="Helical" evidence="14">
    <location>
        <begin position="161"/>
        <end position="183"/>
    </location>
</feature>
<evidence type="ECO:0000256" key="9">
    <source>
        <dbReference type="ARBA" id="ARBA00022777"/>
    </source>
</evidence>
<dbReference type="Pfam" id="PF00072">
    <property type="entry name" value="Response_reg"/>
    <property type="match status" value="1"/>
</dbReference>
<dbReference type="Gene3D" id="1.10.287.130">
    <property type="match status" value="1"/>
</dbReference>
<name>A0A317ZG49_9BACT</name>
<comment type="caution">
    <text evidence="19">The sequence shown here is derived from an EMBL/GenBank/DDBJ whole genome shotgun (WGS) entry which is preliminary data.</text>
</comment>
<dbReference type="InterPro" id="IPR029016">
    <property type="entry name" value="GAF-like_dom_sf"/>
</dbReference>
<dbReference type="Pfam" id="PF01590">
    <property type="entry name" value="GAF"/>
    <property type="match status" value="1"/>
</dbReference>
<comment type="subcellular location">
    <subcellularLocation>
        <location evidence="2">Cell membrane</location>
        <topology evidence="2">Multi-pass membrane protein</topology>
    </subcellularLocation>
</comment>
<dbReference type="InterPro" id="IPR011006">
    <property type="entry name" value="CheY-like_superfamily"/>
</dbReference>
<dbReference type="InterPro" id="IPR036097">
    <property type="entry name" value="HisK_dim/P_sf"/>
</dbReference>
<dbReference type="EMBL" id="QHJQ01000006">
    <property type="protein sequence ID" value="PXA03862.1"/>
    <property type="molecule type" value="Genomic_DNA"/>
</dbReference>
<dbReference type="FunFam" id="3.30.565.10:FF:000010">
    <property type="entry name" value="Sensor histidine kinase RcsC"/>
    <property type="match status" value="1"/>
</dbReference>
<dbReference type="InterPro" id="IPR007895">
    <property type="entry name" value="MASE1"/>
</dbReference>
<dbReference type="SUPFAM" id="SSF55781">
    <property type="entry name" value="GAF domain-like"/>
    <property type="match status" value="1"/>
</dbReference>
<feature type="domain" description="Phytochrome chromophore attachment site" evidence="15">
    <location>
        <begin position="497"/>
        <end position="640"/>
    </location>
</feature>
<dbReference type="InterPro" id="IPR003661">
    <property type="entry name" value="HisK_dim/P_dom"/>
</dbReference>
<evidence type="ECO:0000256" key="4">
    <source>
        <dbReference type="ARBA" id="ARBA00012438"/>
    </source>
</evidence>
<protein>
    <recommendedName>
        <fullName evidence="4">histidine kinase</fullName>
        <ecNumber evidence="4">2.7.13.3</ecNumber>
    </recommendedName>
</protein>
<dbReference type="GO" id="GO:0000155">
    <property type="term" value="F:phosphorelay sensor kinase activity"/>
    <property type="evidence" value="ECO:0007669"/>
    <property type="project" value="InterPro"/>
</dbReference>
<dbReference type="SMART" id="SM00388">
    <property type="entry name" value="HisKA"/>
    <property type="match status" value="1"/>
</dbReference>
<evidence type="ECO:0000256" key="7">
    <source>
        <dbReference type="ARBA" id="ARBA00022679"/>
    </source>
</evidence>
<feature type="transmembrane region" description="Helical" evidence="14">
    <location>
        <begin position="203"/>
        <end position="221"/>
    </location>
</feature>
<accession>A0A317ZG49</accession>
<dbReference type="Gene3D" id="3.30.565.10">
    <property type="entry name" value="Histidine kinase-like ATPase, C-terminal domain"/>
    <property type="match status" value="1"/>
</dbReference>
<dbReference type="InterPro" id="IPR000014">
    <property type="entry name" value="PAS"/>
</dbReference>
<keyword evidence="11" id="KW-0902">Two-component regulatory system</keyword>
<dbReference type="Gene3D" id="3.40.50.2300">
    <property type="match status" value="1"/>
</dbReference>
<dbReference type="PROSITE" id="PS50109">
    <property type="entry name" value="HIS_KIN"/>
    <property type="match status" value="1"/>
</dbReference>
<evidence type="ECO:0000259" key="17">
    <source>
        <dbReference type="PROSITE" id="PS50110"/>
    </source>
</evidence>
<dbReference type="SMART" id="SM00065">
    <property type="entry name" value="GAF"/>
    <property type="match status" value="1"/>
</dbReference>
<evidence type="ECO:0000256" key="2">
    <source>
        <dbReference type="ARBA" id="ARBA00004651"/>
    </source>
</evidence>
<feature type="modified residue" description="4-aspartylphosphate" evidence="13">
    <location>
        <position position="978"/>
    </location>
</feature>
<dbReference type="PROSITE" id="PS50110">
    <property type="entry name" value="RESPONSE_REGULATORY"/>
    <property type="match status" value="1"/>
</dbReference>
<feature type="domain" description="PAC" evidence="18">
    <location>
        <begin position="425"/>
        <end position="477"/>
    </location>
</feature>
<evidence type="ECO:0000256" key="3">
    <source>
        <dbReference type="ARBA" id="ARBA00006402"/>
    </source>
</evidence>
<comment type="similarity">
    <text evidence="3">In the N-terminal section; belongs to the phytochrome family.</text>
</comment>
<evidence type="ECO:0000313" key="19">
    <source>
        <dbReference type="EMBL" id="PXA03862.1"/>
    </source>
</evidence>
<feature type="transmembrane region" description="Helical" evidence="14">
    <location>
        <begin position="233"/>
        <end position="254"/>
    </location>
</feature>
<dbReference type="PROSITE" id="PS50046">
    <property type="entry name" value="PHYTOCHROME_2"/>
    <property type="match status" value="1"/>
</dbReference>